<dbReference type="PROSITE" id="PS50280">
    <property type="entry name" value="SET"/>
    <property type="match status" value="1"/>
</dbReference>
<keyword evidence="3" id="KW-1185">Reference proteome</keyword>
<evidence type="ECO:0000313" key="2">
    <source>
        <dbReference type="EnsemblMetazoa" id="CLYHEMP001427.1"/>
    </source>
</evidence>
<dbReference type="Gene3D" id="2.170.270.10">
    <property type="entry name" value="SET domain"/>
    <property type="match status" value="1"/>
</dbReference>
<dbReference type="SMART" id="SM00317">
    <property type="entry name" value="SET"/>
    <property type="match status" value="1"/>
</dbReference>
<dbReference type="InterPro" id="IPR001214">
    <property type="entry name" value="SET_dom"/>
</dbReference>
<dbReference type="GO" id="GO:0005634">
    <property type="term" value="C:nucleus"/>
    <property type="evidence" value="ECO:0007669"/>
    <property type="project" value="TreeGrafter"/>
</dbReference>
<dbReference type="GO" id="GO:0043516">
    <property type="term" value="P:regulation of DNA damage response, signal transduction by p53 class mediator"/>
    <property type="evidence" value="ECO:0007669"/>
    <property type="project" value="TreeGrafter"/>
</dbReference>
<organism evidence="2 3">
    <name type="scientific">Clytia hemisphaerica</name>
    <dbReference type="NCBI Taxonomy" id="252671"/>
    <lineage>
        <taxon>Eukaryota</taxon>
        <taxon>Metazoa</taxon>
        <taxon>Cnidaria</taxon>
        <taxon>Hydrozoa</taxon>
        <taxon>Hydroidolina</taxon>
        <taxon>Leptothecata</taxon>
        <taxon>Obeliida</taxon>
        <taxon>Clytiidae</taxon>
        <taxon>Clytia</taxon>
    </lineage>
</organism>
<sequence length="375" mass="43320">VFAKQKFMRKDFLLQYKGENISPKEAERRALDYKHRGIGNFIFDQIKDCRDKWICIDGTMESSFGRLVNDSPQDFANSVMKREKIGNRVILCLYALNDIEIGTELRYDYNFGSSQVDTNSMPWRLNYELYAEPKMENTPSLTKETETNTATETNIPSVQPTTLQADQENAITKVHFDVVYRLSNNTIKIEDDNQDEENDIVPPTPLKKNEVYKESIIQSSLSESSAQLTLTNSSPPRILTKDVMRNQIVSCEDIVKAAIKQPDYKFNMSPITIEDYFQNASTSMTMKKYFRNPSTFPKASSYLISNGLALVRKKRFTKEDLKTDEENYEEINFYMTDDDCRSEERKFPIDIGSSKNGLFDQNDFCIGIDKELDEE</sequence>
<reference evidence="2" key="1">
    <citation type="submission" date="2021-01" db="UniProtKB">
        <authorList>
            <consortium name="EnsemblMetazoa"/>
        </authorList>
    </citation>
    <scope>IDENTIFICATION</scope>
</reference>
<dbReference type="GO" id="GO:0005700">
    <property type="term" value="C:polytene chromosome"/>
    <property type="evidence" value="ECO:0007669"/>
    <property type="project" value="TreeGrafter"/>
</dbReference>
<dbReference type="Pfam" id="PF00856">
    <property type="entry name" value="SET"/>
    <property type="match status" value="1"/>
</dbReference>
<dbReference type="AlphaFoldDB" id="A0A7M5UU52"/>
<evidence type="ECO:0000313" key="3">
    <source>
        <dbReference type="Proteomes" id="UP000594262"/>
    </source>
</evidence>
<dbReference type="SUPFAM" id="SSF82199">
    <property type="entry name" value="SET domain"/>
    <property type="match status" value="1"/>
</dbReference>
<proteinExistence type="predicted"/>
<dbReference type="Proteomes" id="UP000594262">
    <property type="component" value="Unplaced"/>
</dbReference>
<dbReference type="InterPro" id="IPR051760">
    <property type="entry name" value="KMT5A"/>
</dbReference>
<dbReference type="InterPro" id="IPR046341">
    <property type="entry name" value="SET_dom_sf"/>
</dbReference>
<dbReference type="OrthoDB" id="16287at2759"/>
<dbReference type="GO" id="GO:0006357">
    <property type="term" value="P:regulation of transcription by RNA polymerase II"/>
    <property type="evidence" value="ECO:0007669"/>
    <property type="project" value="TreeGrafter"/>
</dbReference>
<dbReference type="GO" id="GO:0042799">
    <property type="term" value="F:histone H4K20 methyltransferase activity"/>
    <property type="evidence" value="ECO:0007669"/>
    <property type="project" value="TreeGrafter"/>
</dbReference>
<dbReference type="PANTHER" id="PTHR46167">
    <property type="entry name" value="N-LYSINE METHYLTRANSFERASE KMT5A"/>
    <property type="match status" value="1"/>
</dbReference>
<feature type="domain" description="SET" evidence="1">
    <location>
        <begin position="1"/>
        <end position="110"/>
    </location>
</feature>
<dbReference type="EnsemblMetazoa" id="CLYHEMT001427.1">
    <property type="protein sequence ID" value="CLYHEMP001427.1"/>
    <property type="gene ID" value="CLYHEMG001427"/>
</dbReference>
<protein>
    <recommendedName>
        <fullName evidence="1">SET domain-containing protein</fullName>
    </recommendedName>
</protein>
<dbReference type="PANTHER" id="PTHR46167:SF1">
    <property type="entry name" value="N-LYSINE METHYLTRANSFERASE KMT5A"/>
    <property type="match status" value="1"/>
</dbReference>
<name>A0A7M5UU52_9CNID</name>
<accession>A0A7M5UU52</accession>
<evidence type="ECO:0000259" key="1">
    <source>
        <dbReference type="PROSITE" id="PS50280"/>
    </source>
</evidence>